<comment type="caution">
    <text evidence="2">The sequence shown here is derived from an EMBL/GenBank/DDBJ whole genome shotgun (WGS) entry which is preliminary data.</text>
</comment>
<feature type="transmembrane region" description="Helical" evidence="1">
    <location>
        <begin position="6"/>
        <end position="24"/>
    </location>
</feature>
<feature type="transmembrane region" description="Helical" evidence="1">
    <location>
        <begin position="31"/>
        <end position="51"/>
    </location>
</feature>
<keyword evidence="1" id="KW-0472">Membrane</keyword>
<dbReference type="AlphaFoldDB" id="A0A133N946"/>
<name>A0A133N946_9FUSO</name>
<reference evidence="3" key="1">
    <citation type="submission" date="2016-01" db="EMBL/GenBank/DDBJ databases">
        <authorList>
            <person name="Mitreva M."/>
            <person name="Pepin K.H."/>
            <person name="Mihindukulasuriya K.A."/>
            <person name="Fulton R."/>
            <person name="Fronick C."/>
            <person name="O'Laughlin M."/>
            <person name="Miner T."/>
            <person name="Herter B."/>
            <person name="Rosa B.A."/>
            <person name="Cordes M."/>
            <person name="Tomlinson C."/>
            <person name="Wollam A."/>
            <person name="Palsikar V.B."/>
            <person name="Mardis E.R."/>
            <person name="Wilson R.K."/>
        </authorList>
    </citation>
    <scope>NUCLEOTIDE SEQUENCE [LARGE SCALE GENOMIC DNA]</scope>
    <source>
        <strain evidence="3">CMW8396</strain>
    </source>
</reference>
<protein>
    <submittedName>
        <fullName evidence="2">Uncharacterized protein</fullName>
    </submittedName>
</protein>
<sequence>MSINGALMFKFTFYFSFTLINKVFEEDSERVSFTFYFSFTLILVVFFFYLVNLHLHSTLVLL</sequence>
<evidence type="ECO:0000256" key="1">
    <source>
        <dbReference type="SAM" id="Phobius"/>
    </source>
</evidence>
<keyword evidence="3" id="KW-1185">Reference proteome</keyword>
<organism evidence="2 3">
    <name type="scientific">Fusobacterium equinum</name>
    <dbReference type="NCBI Taxonomy" id="134605"/>
    <lineage>
        <taxon>Bacteria</taxon>
        <taxon>Fusobacteriati</taxon>
        <taxon>Fusobacteriota</taxon>
        <taxon>Fusobacteriia</taxon>
        <taxon>Fusobacteriales</taxon>
        <taxon>Fusobacteriaceae</taxon>
        <taxon>Fusobacterium</taxon>
    </lineage>
</organism>
<dbReference type="Proteomes" id="UP000070617">
    <property type="component" value="Unassembled WGS sequence"/>
</dbReference>
<keyword evidence="1" id="KW-0812">Transmembrane</keyword>
<dbReference type="PATRIC" id="fig|134605.3.peg.1643"/>
<dbReference type="EMBL" id="LRPX01000093">
    <property type="protein sequence ID" value="KXA12807.1"/>
    <property type="molecule type" value="Genomic_DNA"/>
</dbReference>
<keyword evidence="1" id="KW-1133">Transmembrane helix</keyword>
<evidence type="ECO:0000313" key="2">
    <source>
        <dbReference type="EMBL" id="KXA12807.1"/>
    </source>
</evidence>
<accession>A0A133N946</accession>
<gene>
    <name evidence="2" type="ORF">HMPREF3206_01663</name>
</gene>
<evidence type="ECO:0000313" key="3">
    <source>
        <dbReference type="Proteomes" id="UP000070617"/>
    </source>
</evidence>
<proteinExistence type="predicted"/>